<keyword evidence="3" id="KW-1185">Reference proteome</keyword>
<dbReference type="STRING" id="405671.SAMN05421827_11577"/>
<dbReference type="AlphaFoldDB" id="A0A1G7Z596"/>
<sequence length="38" mass="4510">MKFESGDEIKDRFPDTAENDKKSCKPWSIFDVNKDQFL</sequence>
<feature type="region of interest" description="Disordered" evidence="1">
    <location>
        <begin position="1"/>
        <end position="23"/>
    </location>
</feature>
<organism evidence="2 3">
    <name type="scientific">Pedobacter terrae</name>
    <dbReference type="NCBI Taxonomy" id="405671"/>
    <lineage>
        <taxon>Bacteria</taxon>
        <taxon>Pseudomonadati</taxon>
        <taxon>Bacteroidota</taxon>
        <taxon>Sphingobacteriia</taxon>
        <taxon>Sphingobacteriales</taxon>
        <taxon>Sphingobacteriaceae</taxon>
        <taxon>Pedobacter</taxon>
    </lineage>
</organism>
<name>A0A1G7Z596_9SPHI</name>
<evidence type="ECO:0000313" key="3">
    <source>
        <dbReference type="Proteomes" id="UP000199643"/>
    </source>
</evidence>
<evidence type="ECO:0000313" key="2">
    <source>
        <dbReference type="EMBL" id="SDH03903.1"/>
    </source>
</evidence>
<dbReference type="EMBL" id="FNCH01000015">
    <property type="protein sequence ID" value="SDH03903.1"/>
    <property type="molecule type" value="Genomic_DNA"/>
</dbReference>
<gene>
    <name evidence="2" type="ORF">SAMN05421827_11577</name>
</gene>
<proteinExistence type="predicted"/>
<reference evidence="3" key="1">
    <citation type="submission" date="2016-10" db="EMBL/GenBank/DDBJ databases">
        <authorList>
            <person name="Varghese N."/>
            <person name="Submissions S."/>
        </authorList>
    </citation>
    <scope>NUCLEOTIDE SEQUENCE [LARGE SCALE GENOMIC DNA]</scope>
    <source>
        <strain evidence="3">DSM 17933</strain>
    </source>
</reference>
<accession>A0A1G7Z596</accession>
<dbReference type="Proteomes" id="UP000199643">
    <property type="component" value="Unassembled WGS sequence"/>
</dbReference>
<evidence type="ECO:0000256" key="1">
    <source>
        <dbReference type="SAM" id="MobiDB-lite"/>
    </source>
</evidence>
<protein>
    <submittedName>
        <fullName evidence="2">Uncharacterized protein</fullName>
    </submittedName>
</protein>